<reference evidence="3 4" key="1">
    <citation type="submission" date="2020-04" db="EMBL/GenBank/DDBJ databases">
        <title>Chitinophaga sp. G-6-1-13 sp. nov., isolated from soil.</title>
        <authorList>
            <person name="Dahal R.H."/>
            <person name="Chaudhary D.K."/>
        </authorList>
    </citation>
    <scope>NUCLEOTIDE SEQUENCE [LARGE SCALE GENOMIC DNA]</scope>
    <source>
        <strain evidence="3 4">G-6-1-13</strain>
    </source>
</reference>
<dbReference type="InterPro" id="IPR018060">
    <property type="entry name" value="HTH_AraC"/>
</dbReference>
<dbReference type="AlphaFoldDB" id="A0A848GPM5"/>
<dbReference type="PANTHER" id="PTHR43280:SF32">
    <property type="entry name" value="TRANSCRIPTIONAL REGULATORY PROTEIN"/>
    <property type="match status" value="1"/>
</dbReference>
<dbReference type="SMART" id="SM00342">
    <property type="entry name" value="HTH_ARAC"/>
    <property type="match status" value="1"/>
</dbReference>
<evidence type="ECO:0000259" key="2">
    <source>
        <dbReference type="PROSITE" id="PS01124"/>
    </source>
</evidence>
<gene>
    <name evidence="3" type="ORF">HHL17_20030</name>
</gene>
<accession>A0A848GPM5</accession>
<dbReference type="RefSeq" id="WP_169226570.1">
    <property type="nucleotide sequence ID" value="NZ_JABBGC010000002.1"/>
</dbReference>
<evidence type="ECO:0000313" key="3">
    <source>
        <dbReference type="EMBL" id="NML39501.1"/>
    </source>
</evidence>
<dbReference type="PANTHER" id="PTHR43280">
    <property type="entry name" value="ARAC-FAMILY TRANSCRIPTIONAL REGULATOR"/>
    <property type="match status" value="1"/>
</dbReference>
<feature type="domain" description="HTH araC/xylS-type" evidence="2">
    <location>
        <begin position="189"/>
        <end position="283"/>
    </location>
</feature>
<sequence>MRTGNYTLQEYIRELNPDNDFLPATTGVRQLAVFKREDHETRCIQQTAVHRRGFYKVSLITGGGGTFTIDGHTFPIQPPMIVVSRPDAVMQWDLADGQQTGFYALFAADFYDVGLLPLYRLEKILPAANFFYQTIDAADSILPAFQQLYQHREQPELARHCLRLLMAGMLELCPQETAVNVSRRENIVRDFQWLIKQKLEEGAQTDQFDLLSVKAYAAWLHIDENYLSILCREVTGKNATAIIREKVAAEAAFLLLGSDAAIGEIAHRLCFYDVAHFSNWFRKAMQLWAQGGICTDHCIICTGTLRDRRRAPFSTACPISGN</sequence>
<evidence type="ECO:0000256" key="1">
    <source>
        <dbReference type="ARBA" id="ARBA00023125"/>
    </source>
</evidence>
<dbReference type="GO" id="GO:0003700">
    <property type="term" value="F:DNA-binding transcription factor activity"/>
    <property type="evidence" value="ECO:0007669"/>
    <property type="project" value="InterPro"/>
</dbReference>
<dbReference type="Proteomes" id="UP000583266">
    <property type="component" value="Unassembled WGS sequence"/>
</dbReference>
<name>A0A848GPM5_9BACT</name>
<evidence type="ECO:0000313" key="4">
    <source>
        <dbReference type="Proteomes" id="UP000583266"/>
    </source>
</evidence>
<comment type="caution">
    <text evidence="3">The sequence shown here is derived from an EMBL/GenBank/DDBJ whole genome shotgun (WGS) entry which is preliminary data.</text>
</comment>
<proteinExistence type="predicted"/>
<dbReference type="GO" id="GO:0043565">
    <property type="term" value="F:sequence-specific DNA binding"/>
    <property type="evidence" value="ECO:0007669"/>
    <property type="project" value="InterPro"/>
</dbReference>
<dbReference type="Pfam" id="PF12833">
    <property type="entry name" value="HTH_18"/>
    <property type="match status" value="1"/>
</dbReference>
<keyword evidence="1" id="KW-0238">DNA-binding</keyword>
<keyword evidence="4" id="KW-1185">Reference proteome</keyword>
<organism evidence="3 4">
    <name type="scientific">Chitinophaga fulva</name>
    <dbReference type="NCBI Taxonomy" id="2728842"/>
    <lineage>
        <taxon>Bacteria</taxon>
        <taxon>Pseudomonadati</taxon>
        <taxon>Bacteroidota</taxon>
        <taxon>Chitinophagia</taxon>
        <taxon>Chitinophagales</taxon>
        <taxon>Chitinophagaceae</taxon>
        <taxon>Chitinophaga</taxon>
    </lineage>
</organism>
<dbReference type="InterPro" id="IPR037923">
    <property type="entry name" value="HTH-like"/>
</dbReference>
<dbReference type="PROSITE" id="PS01124">
    <property type="entry name" value="HTH_ARAC_FAMILY_2"/>
    <property type="match status" value="1"/>
</dbReference>
<dbReference type="SUPFAM" id="SSF51215">
    <property type="entry name" value="Regulatory protein AraC"/>
    <property type="match status" value="1"/>
</dbReference>
<dbReference type="Gene3D" id="1.10.10.60">
    <property type="entry name" value="Homeodomain-like"/>
    <property type="match status" value="1"/>
</dbReference>
<protein>
    <submittedName>
        <fullName evidence="3">Helix-turn-helix transcriptional regulator</fullName>
    </submittedName>
</protein>
<dbReference type="EMBL" id="JABBGC010000002">
    <property type="protein sequence ID" value="NML39501.1"/>
    <property type="molecule type" value="Genomic_DNA"/>
</dbReference>